<proteinExistence type="predicted"/>
<dbReference type="SUPFAM" id="SSF82185">
    <property type="entry name" value="Histone H3 K4-specific methyltransferase SET7/9 N-terminal domain"/>
    <property type="match status" value="1"/>
</dbReference>
<accession>A0A819Y6N1</accession>
<name>A0A819Y6N1_9BILA</name>
<evidence type="ECO:0000313" key="4">
    <source>
        <dbReference type="Proteomes" id="UP000663881"/>
    </source>
</evidence>
<sequence length="50" mass="5531">MHGSGAMFYADRRIYTGGWLNGMKSGSGTMIWPKGEKCDADWIDDEAVCD</sequence>
<dbReference type="Pfam" id="PF02493">
    <property type="entry name" value="MORN"/>
    <property type="match status" value="1"/>
</dbReference>
<dbReference type="OrthoDB" id="294378at2759"/>
<gene>
    <name evidence="3" type="ORF">OKA104_LOCUS37963</name>
    <name evidence="2" type="ORF">VCS650_LOCUS38638</name>
</gene>
<evidence type="ECO:0000313" key="2">
    <source>
        <dbReference type="EMBL" id="CAF1436793.1"/>
    </source>
</evidence>
<reference evidence="3" key="1">
    <citation type="submission" date="2021-02" db="EMBL/GenBank/DDBJ databases">
        <authorList>
            <person name="Nowell W R."/>
        </authorList>
    </citation>
    <scope>NUCLEOTIDE SEQUENCE</scope>
</reference>
<dbReference type="EMBL" id="CAJOAY010006600">
    <property type="protein sequence ID" value="CAF4145482.1"/>
    <property type="molecule type" value="Genomic_DNA"/>
</dbReference>
<feature type="non-terminal residue" evidence="3">
    <location>
        <position position="50"/>
    </location>
</feature>
<dbReference type="Proteomes" id="UP000663881">
    <property type="component" value="Unassembled WGS sequence"/>
</dbReference>
<dbReference type="EMBL" id="CAJNON010001175">
    <property type="protein sequence ID" value="CAF1436793.1"/>
    <property type="molecule type" value="Genomic_DNA"/>
</dbReference>
<dbReference type="AlphaFoldDB" id="A0A819Y6N1"/>
<evidence type="ECO:0000256" key="1">
    <source>
        <dbReference type="ARBA" id="ARBA00022737"/>
    </source>
</evidence>
<organism evidence="3 4">
    <name type="scientific">Adineta steineri</name>
    <dbReference type="NCBI Taxonomy" id="433720"/>
    <lineage>
        <taxon>Eukaryota</taxon>
        <taxon>Metazoa</taxon>
        <taxon>Spiralia</taxon>
        <taxon>Gnathifera</taxon>
        <taxon>Rotifera</taxon>
        <taxon>Eurotatoria</taxon>
        <taxon>Bdelloidea</taxon>
        <taxon>Adinetida</taxon>
        <taxon>Adinetidae</taxon>
        <taxon>Adineta</taxon>
    </lineage>
</organism>
<dbReference type="InterPro" id="IPR003409">
    <property type="entry name" value="MORN"/>
</dbReference>
<comment type="caution">
    <text evidence="3">The sequence shown here is derived from an EMBL/GenBank/DDBJ whole genome shotgun (WGS) entry which is preliminary data.</text>
</comment>
<protein>
    <submittedName>
        <fullName evidence="3">Uncharacterized protein</fullName>
    </submittedName>
</protein>
<dbReference type="Proteomes" id="UP000663891">
    <property type="component" value="Unassembled WGS sequence"/>
</dbReference>
<dbReference type="Gene3D" id="2.20.110.10">
    <property type="entry name" value="Histone H3 K4-specific methyltransferase SET7/9 N-terminal domain"/>
    <property type="match status" value="1"/>
</dbReference>
<evidence type="ECO:0000313" key="3">
    <source>
        <dbReference type="EMBL" id="CAF4145482.1"/>
    </source>
</evidence>
<keyword evidence="1" id="KW-0677">Repeat</keyword>